<keyword evidence="1" id="KW-0217">Developmental protein</keyword>
<feature type="compositionally biased region" description="Basic and acidic residues" evidence="14">
    <location>
        <begin position="199"/>
        <end position="231"/>
    </location>
</feature>
<evidence type="ECO:0000259" key="15">
    <source>
        <dbReference type="PROSITE" id="PS50097"/>
    </source>
</evidence>
<evidence type="ECO:0000256" key="7">
    <source>
        <dbReference type="ARBA" id="ARBA00022902"/>
    </source>
</evidence>
<evidence type="ECO:0000256" key="2">
    <source>
        <dbReference type="ARBA" id="ARBA00022723"/>
    </source>
</evidence>
<feature type="region of interest" description="Disordered" evidence="14">
    <location>
        <begin position="118"/>
        <end position="231"/>
    </location>
</feature>
<dbReference type="FunFam" id="3.30.160.60:FF:000417">
    <property type="entry name" value="Zinc finger protein"/>
    <property type="match status" value="1"/>
</dbReference>
<feature type="non-terminal residue" evidence="17">
    <location>
        <position position="497"/>
    </location>
</feature>
<evidence type="ECO:0000256" key="13">
    <source>
        <dbReference type="PROSITE-ProRule" id="PRU00042"/>
    </source>
</evidence>
<reference evidence="17 18" key="1">
    <citation type="journal article" date="2024" name="BMC Genomics">
        <title>Genome assembly of redclaw crayfish (Cherax quadricarinatus) provides insights into its immune adaptation and hypoxia tolerance.</title>
        <authorList>
            <person name="Liu Z."/>
            <person name="Zheng J."/>
            <person name="Li H."/>
            <person name="Fang K."/>
            <person name="Wang S."/>
            <person name="He J."/>
            <person name="Zhou D."/>
            <person name="Weng S."/>
            <person name="Chi M."/>
            <person name="Gu Z."/>
            <person name="He J."/>
            <person name="Li F."/>
            <person name="Wang M."/>
        </authorList>
    </citation>
    <scope>NUCLEOTIDE SEQUENCE [LARGE SCALE GENOMIC DNA]</scope>
    <source>
        <strain evidence="17">ZL_2023a</strain>
    </source>
</reference>
<dbReference type="Gene3D" id="3.30.710.10">
    <property type="entry name" value="Potassium Channel Kv1.1, Chain A"/>
    <property type="match status" value="1"/>
</dbReference>
<dbReference type="GO" id="GO:0007526">
    <property type="term" value="P:larval somatic muscle development"/>
    <property type="evidence" value="ECO:0007669"/>
    <property type="project" value="UniProtKB-ARBA"/>
</dbReference>
<evidence type="ECO:0000313" key="18">
    <source>
        <dbReference type="Proteomes" id="UP001445076"/>
    </source>
</evidence>
<keyword evidence="10" id="KW-0804">Transcription</keyword>
<dbReference type="InterPro" id="IPR051095">
    <property type="entry name" value="Dros_DevTransReg"/>
</dbReference>
<evidence type="ECO:0000256" key="9">
    <source>
        <dbReference type="ARBA" id="ARBA00023125"/>
    </source>
</evidence>
<dbReference type="InterPro" id="IPR013087">
    <property type="entry name" value="Znf_C2H2_type"/>
</dbReference>
<dbReference type="PROSITE" id="PS50097">
    <property type="entry name" value="BTB"/>
    <property type="match status" value="1"/>
</dbReference>
<keyword evidence="3" id="KW-0677">Repeat</keyword>
<sequence length="497" mass="55245">GTMADGMLSLSWNNHSSTFSHMLSSLRDMERYTDVTIACEGKFYPTHKLVLSTCSEYFQKMFERTPCKHPIIVMKDVECRDIEALLSYMYAGVVSVAQNDLAQLIKAAELLQIKGLAVPDEPPTTGSKKSGHVRGSTDDRSSPHPKRQRRENSKSPSQCERQSLRSTMPSPRSSPFNNKDSEYLQEQTATNRHHNKTNQRVDEKHDQKIEKQGDRSGLDQQPEQHQDQEMEQRLECLPVTKESPEAQAEVVDESLVKEELVEPENEGELQESGFDYGALVSNLGIDGGGEAKDHSDLQLPSTFSHPPDDQSFDSQAGPSGIHGWSSLGEGGEASSQGYCGDLNQELSLQVHPGPQHHLVGVKCDGQSNGAEEMRVTKEHTQATPAAATQADININPGNKIHRCPYCIYSTQHPTAIRCHIRTHTGEKPYACPHCPFRSALRGNLKLHIRSHTGEKPYSCPFCPFRAALKSNVTIHIRTHTGERPYTCPHCSSCFVHS</sequence>
<keyword evidence="4 13" id="KW-0863">Zinc-finger</keyword>
<feature type="compositionally biased region" description="Polar residues" evidence="14">
    <location>
        <begin position="154"/>
        <end position="190"/>
    </location>
</feature>
<evidence type="ECO:0000256" key="10">
    <source>
        <dbReference type="ARBA" id="ARBA00023163"/>
    </source>
</evidence>
<dbReference type="GO" id="GO:0048813">
    <property type="term" value="P:dendrite morphogenesis"/>
    <property type="evidence" value="ECO:0007669"/>
    <property type="project" value="UniProtKB-ARBA"/>
</dbReference>
<dbReference type="GO" id="GO:0005634">
    <property type="term" value="C:nucleus"/>
    <property type="evidence" value="ECO:0007669"/>
    <property type="project" value="TreeGrafter"/>
</dbReference>
<dbReference type="PANTHER" id="PTHR23110:SF111">
    <property type="entry name" value="LONGITUDINALS LACKING PROTEIN, ISOFORMS F_I_K_T"/>
    <property type="match status" value="1"/>
</dbReference>
<keyword evidence="11" id="KW-0539">Nucleus</keyword>
<evidence type="ECO:0000256" key="3">
    <source>
        <dbReference type="ARBA" id="ARBA00022737"/>
    </source>
</evidence>
<gene>
    <name evidence="17" type="ORF">OTU49_011991</name>
</gene>
<dbReference type="EMBL" id="JARKIK010000005">
    <property type="protein sequence ID" value="KAK8752091.1"/>
    <property type="molecule type" value="Genomic_DNA"/>
</dbReference>
<organism evidence="17 18">
    <name type="scientific">Cherax quadricarinatus</name>
    <name type="common">Australian red claw crayfish</name>
    <dbReference type="NCBI Taxonomy" id="27406"/>
    <lineage>
        <taxon>Eukaryota</taxon>
        <taxon>Metazoa</taxon>
        <taxon>Ecdysozoa</taxon>
        <taxon>Arthropoda</taxon>
        <taxon>Crustacea</taxon>
        <taxon>Multicrustacea</taxon>
        <taxon>Malacostraca</taxon>
        <taxon>Eumalacostraca</taxon>
        <taxon>Eucarida</taxon>
        <taxon>Decapoda</taxon>
        <taxon>Pleocyemata</taxon>
        <taxon>Astacidea</taxon>
        <taxon>Parastacoidea</taxon>
        <taxon>Parastacidae</taxon>
        <taxon>Cherax</taxon>
    </lineage>
</organism>
<comment type="function">
    <text evidence="12">Putative transcription factor required for axon growth and guidance in the central and peripheral nervous systems. Repels CNS axons away from the midline by promoting the expression of the midline repellent sli and its receptor robo.</text>
</comment>
<evidence type="ECO:0000256" key="12">
    <source>
        <dbReference type="ARBA" id="ARBA00037382"/>
    </source>
</evidence>
<feature type="domain" description="C2H2-type" evidence="16">
    <location>
        <begin position="429"/>
        <end position="456"/>
    </location>
</feature>
<dbReference type="GO" id="GO:0003677">
    <property type="term" value="F:DNA binding"/>
    <property type="evidence" value="ECO:0007669"/>
    <property type="project" value="UniProtKB-KW"/>
</dbReference>
<feature type="domain" description="C2H2-type" evidence="16">
    <location>
        <begin position="457"/>
        <end position="484"/>
    </location>
</feature>
<dbReference type="GO" id="GO:0016199">
    <property type="term" value="P:axon midline choice point recognition"/>
    <property type="evidence" value="ECO:0007669"/>
    <property type="project" value="UniProtKB-ARBA"/>
</dbReference>
<dbReference type="InterPro" id="IPR011333">
    <property type="entry name" value="SKP1/BTB/POZ_sf"/>
</dbReference>
<dbReference type="PROSITE" id="PS50157">
    <property type="entry name" value="ZINC_FINGER_C2H2_2"/>
    <property type="match status" value="3"/>
</dbReference>
<protein>
    <submittedName>
        <fullName evidence="17">Uncharacterized protein</fullName>
    </submittedName>
</protein>
<dbReference type="GO" id="GO:0008406">
    <property type="term" value="P:gonad development"/>
    <property type="evidence" value="ECO:0007669"/>
    <property type="project" value="UniProtKB-ARBA"/>
</dbReference>
<dbReference type="GO" id="GO:0045467">
    <property type="term" value="P:R7 cell development"/>
    <property type="evidence" value="ECO:0007669"/>
    <property type="project" value="UniProtKB-ARBA"/>
</dbReference>
<dbReference type="SUPFAM" id="SSF57667">
    <property type="entry name" value="beta-beta-alpha zinc fingers"/>
    <property type="match status" value="2"/>
</dbReference>
<keyword evidence="6" id="KW-0862">Zinc</keyword>
<keyword evidence="8" id="KW-0805">Transcription regulation</keyword>
<dbReference type="GO" id="GO:0008270">
    <property type="term" value="F:zinc ion binding"/>
    <property type="evidence" value="ECO:0007669"/>
    <property type="project" value="UniProtKB-KW"/>
</dbReference>
<accession>A0AAW0YKU2</accession>
<dbReference type="InterPro" id="IPR000210">
    <property type="entry name" value="BTB/POZ_dom"/>
</dbReference>
<evidence type="ECO:0000256" key="1">
    <source>
        <dbReference type="ARBA" id="ARBA00022473"/>
    </source>
</evidence>
<dbReference type="GO" id="GO:0045476">
    <property type="term" value="P:nurse cell apoptotic process"/>
    <property type="evidence" value="ECO:0007669"/>
    <property type="project" value="UniProtKB-ARBA"/>
</dbReference>
<evidence type="ECO:0000256" key="6">
    <source>
        <dbReference type="ARBA" id="ARBA00022833"/>
    </source>
</evidence>
<feature type="domain" description="BTB" evidence="15">
    <location>
        <begin position="33"/>
        <end position="98"/>
    </location>
</feature>
<evidence type="ECO:0000256" key="5">
    <source>
        <dbReference type="ARBA" id="ARBA00022782"/>
    </source>
</evidence>
<evidence type="ECO:0000256" key="14">
    <source>
        <dbReference type="SAM" id="MobiDB-lite"/>
    </source>
</evidence>
<feature type="non-terminal residue" evidence="17">
    <location>
        <position position="1"/>
    </location>
</feature>
<dbReference type="SMART" id="SM00355">
    <property type="entry name" value="ZnF_C2H2"/>
    <property type="match status" value="3"/>
</dbReference>
<dbReference type="GO" id="GO:0006357">
    <property type="term" value="P:regulation of transcription by RNA polymerase II"/>
    <property type="evidence" value="ECO:0007669"/>
    <property type="project" value="TreeGrafter"/>
</dbReference>
<dbReference type="SMART" id="SM00225">
    <property type="entry name" value="BTB"/>
    <property type="match status" value="1"/>
</dbReference>
<dbReference type="SUPFAM" id="SSF54695">
    <property type="entry name" value="POZ domain"/>
    <property type="match status" value="1"/>
</dbReference>
<name>A0AAW0YKU2_CHEQU</name>
<keyword evidence="9" id="KW-0238">DNA-binding</keyword>
<dbReference type="Proteomes" id="UP001445076">
    <property type="component" value="Unassembled WGS sequence"/>
</dbReference>
<dbReference type="AlphaFoldDB" id="A0AAW0YKU2"/>
<keyword evidence="18" id="KW-1185">Reference proteome</keyword>
<comment type="caution">
    <text evidence="17">The sequence shown here is derived from an EMBL/GenBank/DDBJ whole genome shotgun (WGS) entry which is preliminary data.</text>
</comment>
<dbReference type="GO" id="GO:0007464">
    <property type="term" value="P:R3/R4 cell fate commitment"/>
    <property type="evidence" value="ECO:0007669"/>
    <property type="project" value="UniProtKB-ARBA"/>
</dbReference>
<dbReference type="PANTHER" id="PTHR23110">
    <property type="entry name" value="BTB DOMAIN TRANSCRIPTION FACTOR"/>
    <property type="match status" value="1"/>
</dbReference>
<proteinExistence type="predicted"/>
<evidence type="ECO:0000259" key="16">
    <source>
        <dbReference type="PROSITE" id="PS50157"/>
    </source>
</evidence>
<keyword evidence="2" id="KW-0479">Metal-binding</keyword>
<dbReference type="InterPro" id="IPR036236">
    <property type="entry name" value="Znf_C2H2_sf"/>
</dbReference>
<dbReference type="FunFam" id="3.30.160.60:FF:001485">
    <property type="entry name" value="Krueppel-related zinc finger protein"/>
    <property type="match status" value="1"/>
</dbReference>
<dbReference type="GO" id="GO:0035167">
    <property type="term" value="P:larval lymph gland hemopoiesis"/>
    <property type="evidence" value="ECO:0007669"/>
    <property type="project" value="UniProtKB-ARBA"/>
</dbReference>
<keyword evidence="5" id="KW-0221">Differentiation</keyword>
<feature type="domain" description="C2H2-type" evidence="16">
    <location>
        <begin position="401"/>
        <end position="428"/>
    </location>
</feature>
<evidence type="ECO:0000256" key="11">
    <source>
        <dbReference type="ARBA" id="ARBA00023242"/>
    </source>
</evidence>
<keyword evidence="7" id="KW-0524">Neurogenesis</keyword>
<feature type="region of interest" description="Disordered" evidence="14">
    <location>
        <begin position="287"/>
        <end position="338"/>
    </location>
</feature>
<evidence type="ECO:0000256" key="8">
    <source>
        <dbReference type="ARBA" id="ARBA00023015"/>
    </source>
</evidence>
<evidence type="ECO:0000313" key="17">
    <source>
        <dbReference type="EMBL" id="KAK8752091.1"/>
    </source>
</evidence>
<dbReference type="Gene3D" id="3.30.160.60">
    <property type="entry name" value="Classic Zinc Finger"/>
    <property type="match status" value="3"/>
</dbReference>
<dbReference type="Pfam" id="PF00651">
    <property type="entry name" value="BTB"/>
    <property type="match status" value="1"/>
</dbReference>
<evidence type="ECO:0000256" key="4">
    <source>
        <dbReference type="ARBA" id="ARBA00022771"/>
    </source>
</evidence>
<dbReference type="CDD" id="cd18315">
    <property type="entry name" value="BTB_POZ_BAB-like"/>
    <property type="match status" value="1"/>
</dbReference>